<gene>
    <name evidence="3" type="ORF">BJ684DRAFT_15430</name>
</gene>
<dbReference type="AlphaFoldDB" id="A0A4P9Y5K3"/>
<organism evidence="3 4">
    <name type="scientific">Piptocephalis cylindrospora</name>
    <dbReference type="NCBI Taxonomy" id="1907219"/>
    <lineage>
        <taxon>Eukaryota</taxon>
        <taxon>Fungi</taxon>
        <taxon>Fungi incertae sedis</taxon>
        <taxon>Zoopagomycota</taxon>
        <taxon>Zoopagomycotina</taxon>
        <taxon>Zoopagomycetes</taxon>
        <taxon>Zoopagales</taxon>
        <taxon>Piptocephalidaceae</taxon>
        <taxon>Piptocephalis</taxon>
    </lineage>
</organism>
<evidence type="ECO:0000256" key="2">
    <source>
        <dbReference type="SAM" id="SignalP"/>
    </source>
</evidence>
<name>A0A4P9Y5K3_9FUNG</name>
<keyword evidence="2" id="KW-0732">Signal</keyword>
<dbReference type="EMBL" id="KZ987864">
    <property type="protein sequence ID" value="RKP14235.1"/>
    <property type="molecule type" value="Genomic_DNA"/>
</dbReference>
<dbReference type="Proteomes" id="UP000267251">
    <property type="component" value="Unassembled WGS sequence"/>
</dbReference>
<feature type="signal peptide" evidence="2">
    <location>
        <begin position="1"/>
        <end position="24"/>
    </location>
</feature>
<proteinExistence type="predicted"/>
<evidence type="ECO:0000313" key="4">
    <source>
        <dbReference type="Proteomes" id="UP000267251"/>
    </source>
</evidence>
<evidence type="ECO:0000313" key="3">
    <source>
        <dbReference type="EMBL" id="RKP14235.1"/>
    </source>
</evidence>
<reference evidence="4" key="1">
    <citation type="journal article" date="2018" name="Nat. Microbiol.">
        <title>Leveraging single-cell genomics to expand the fungal tree of life.</title>
        <authorList>
            <person name="Ahrendt S.R."/>
            <person name="Quandt C.A."/>
            <person name="Ciobanu D."/>
            <person name="Clum A."/>
            <person name="Salamov A."/>
            <person name="Andreopoulos B."/>
            <person name="Cheng J.F."/>
            <person name="Woyke T."/>
            <person name="Pelin A."/>
            <person name="Henrissat B."/>
            <person name="Reynolds N.K."/>
            <person name="Benny G.L."/>
            <person name="Smith M.E."/>
            <person name="James T.Y."/>
            <person name="Grigoriev I.V."/>
        </authorList>
    </citation>
    <scope>NUCLEOTIDE SEQUENCE [LARGE SCALE GENOMIC DNA]</scope>
</reference>
<evidence type="ECO:0000256" key="1">
    <source>
        <dbReference type="SAM" id="MobiDB-lite"/>
    </source>
</evidence>
<feature type="region of interest" description="Disordered" evidence="1">
    <location>
        <begin position="28"/>
        <end position="63"/>
    </location>
</feature>
<accession>A0A4P9Y5K3</accession>
<feature type="chain" id="PRO_5020224341" evidence="2">
    <location>
        <begin position="25"/>
        <end position="233"/>
    </location>
</feature>
<sequence>MKIFSSLGLSFFLLAAFAASTTSGAPGYPNAEPAGTHRHPYRVSDKRDGLFKESSKNGRSIPSKRTYSEAALINLPSKSHGRVRGHAARGETDVRDEGWGEVKHAVKLVTAISKATELPVPTYDDSIKKYVKSLNSQNTSRTRKVMREVRQVWKESGGDDFAALYGRAQATTNETNEEELVNLLVLGKRLADALLQEPHMDVKRKDQVKYGRERILKYFEHNGIASGRHVDMF</sequence>
<feature type="compositionally biased region" description="Basic and acidic residues" evidence="1">
    <location>
        <begin position="42"/>
        <end position="56"/>
    </location>
</feature>
<keyword evidence="4" id="KW-1185">Reference proteome</keyword>
<protein>
    <submittedName>
        <fullName evidence="3">Uncharacterized protein</fullName>
    </submittedName>
</protein>